<dbReference type="Pfam" id="PF01762">
    <property type="entry name" value="Galactosyl_T"/>
    <property type="match status" value="1"/>
</dbReference>
<evidence type="ECO:0000256" key="10">
    <source>
        <dbReference type="RuleBase" id="RU363063"/>
    </source>
</evidence>
<keyword evidence="5" id="KW-0812">Transmembrane</keyword>
<evidence type="ECO:0000256" key="9">
    <source>
        <dbReference type="ARBA" id="ARBA00023136"/>
    </source>
</evidence>
<dbReference type="PANTHER" id="PTHR11214:SF314">
    <property type="entry name" value="HEXOSYLTRANSFERASE"/>
    <property type="match status" value="1"/>
</dbReference>
<proteinExistence type="inferred from homology"/>
<keyword evidence="4" id="KW-0808">Transferase</keyword>
<accession>A0ABN7T416</accession>
<comment type="subcellular location">
    <subcellularLocation>
        <location evidence="1 10">Golgi apparatus membrane</location>
        <topology evidence="1 10">Single-pass type II membrane protein</topology>
    </subcellularLocation>
</comment>
<keyword evidence="9" id="KW-0472">Membrane</keyword>
<keyword evidence="3 10" id="KW-0328">Glycosyltransferase</keyword>
<dbReference type="Proteomes" id="UP001158576">
    <property type="component" value="Chromosome 2"/>
</dbReference>
<dbReference type="EMBL" id="OU015567">
    <property type="protein sequence ID" value="CAG5111130.1"/>
    <property type="molecule type" value="Genomic_DNA"/>
</dbReference>
<evidence type="ECO:0000256" key="8">
    <source>
        <dbReference type="ARBA" id="ARBA00023034"/>
    </source>
</evidence>
<dbReference type="InterPro" id="IPR002659">
    <property type="entry name" value="Glyco_trans_31"/>
</dbReference>
<keyword evidence="6" id="KW-0735">Signal-anchor</keyword>
<evidence type="ECO:0000256" key="4">
    <source>
        <dbReference type="ARBA" id="ARBA00022679"/>
    </source>
</evidence>
<keyword evidence="7" id="KW-1133">Transmembrane helix</keyword>
<keyword evidence="8 10" id="KW-0333">Golgi apparatus</keyword>
<keyword evidence="12" id="KW-1185">Reference proteome</keyword>
<sequence length="301" mass="34690">MTGSQLNSNGSLQLVNFFTENCPAAKIIIKADDDIFLNPLVLIRTLELYVLRYPEPPMNGTYHKFGETARKYKDTIEILGNIILHAAPKESPFDKYFVPASISESIVDESHRYPDYFSGALFVMTNKGMRKFAKEALENPTFPIDDVWVRETFVKANLSENFHFEPLFYQGFFIETKTNSSLILSCYLAGLPVFHKLNKEQRLATFTMMHHLDANKCINDEILPRIFDEFTGLDRAIDFSGPKSTKTRSQKFQALNFFAGKELMRYWCRNLTKLPGWGGRHLQICHNFVSKQHSPRIILKI</sequence>
<evidence type="ECO:0000313" key="11">
    <source>
        <dbReference type="EMBL" id="CAG5111130.1"/>
    </source>
</evidence>
<organism evidence="11 12">
    <name type="scientific">Oikopleura dioica</name>
    <name type="common">Tunicate</name>
    <dbReference type="NCBI Taxonomy" id="34765"/>
    <lineage>
        <taxon>Eukaryota</taxon>
        <taxon>Metazoa</taxon>
        <taxon>Chordata</taxon>
        <taxon>Tunicata</taxon>
        <taxon>Appendicularia</taxon>
        <taxon>Copelata</taxon>
        <taxon>Oikopleuridae</taxon>
        <taxon>Oikopleura</taxon>
    </lineage>
</organism>
<comment type="similarity">
    <text evidence="2 10">Belongs to the glycosyltransferase 31 family.</text>
</comment>
<evidence type="ECO:0000256" key="6">
    <source>
        <dbReference type="ARBA" id="ARBA00022968"/>
    </source>
</evidence>
<reference evidence="11 12" key="1">
    <citation type="submission" date="2021-04" db="EMBL/GenBank/DDBJ databases">
        <authorList>
            <person name="Bliznina A."/>
        </authorList>
    </citation>
    <scope>NUCLEOTIDE SEQUENCE [LARGE SCALE GENOMIC DNA]</scope>
</reference>
<dbReference type="PANTHER" id="PTHR11214">
    <property type="entry name" value="BETA-1,3-N-ACETYLGLUCOSAMINYLTRANSFERASE"/>
    <property type="match status" value="1"/>
</dbReference>
<evidence type="ECO:0000256" key="2">
    <source>
        <dbReference type="ARBA" id="ARBA00008661"/>
    </source>
</evidence>
<evidence type="ECO:0000256" key="1">
    <source>
        <dbReference type="ARBA" id="ARBA00004323"/>
    </source>
</evidence>
<evidence type="ECO:0000256" key="5">
    <source>
        <dbReference type="ARBA" id="ARBA00022692"/>
    </source>
</evidence>
<evidence type="ECO:0000256" key="7">
    <source>
        <dbReference type="ARBA" id="ARBA00022989"/>
    </source>
</evidence>
<evidence type="ECO:0000256" key="3">
    <source>
        <dbReference type="ARBA" id="ARBA00022676"/>
    </source>
</evidence>
<name>A0ABN7T416_OIKDI</name>
<gene>
    <name evidence="11" type="ORF">OKIOD_LOCUS14229</name>
</gene>
<protein>
    <recommendedName>
        <fullName evidence="10">Hexosyltransferase</fullName>
        <ecNumber evidence="10">2.4.1.-</ecNumber>
    </recommendedName>
</protein>
<dbReference type="EC" id="2.4.1.-" evidence="10"/>
<evidence type="ECO:0000313" key="12">
    <source>
        <dbReference type="Proteomes" id="UP001158576"/>
    </source>
</evidence>